<organism evidence="1 2">
    <name type="scientific">Pasteurella canis</name>
    <dbReference type="NCBI Taxonomy" id="753"/>
    <lineage>
        <taxon>Bacteria</taxon>
        <taxon>Pseudomonadati</taxon>
        <taxon>Pseudomonadota</taxon>
        <taxon>Gammaproteobacteria</taxon>
        <taxon>Pasteurellales</taxon>
        <taxon>Pasteurellaceae</taxon>
        <taxon>Pasteurella</taxon>
    </lineage>
</organism>
<evidence type="ECO:0000313" key="2">
    <source>
        <dbReference type="Proteomes" id="UP001052140"/>
    </source>
</evidence>
<name>A0ABQ4VH95_9PAST</name>
<gene>
    <name evidence="1" type="ORF">PA42_15700</name>
</gene>
<dbReference type="EMBL" id="BPUX01000025">
    <property type="protein sequence ID" value="GJH43396.1"/>
    <property type="molecule type" value="Genomic_DNA"/>
</dbReference>
<evidence type="ECO:0000313" key="1">
    <source>
        <dbReference type="EMBL" id="GJH43396.1"/>
    </source>
</evidence>
<protein>
    <submittedName>
        <fullName evidence="1">Uncharacterized protein</fullName>
    </submittedName>
</protein>
<sequence>MLLESISTINVSIATKIKPIYRVLFFITTVLMSEDKRINLEQKDKRILPECKIDYDAIRGFILFETTQSSV</sequence>
<reference evidence="1" key="1">
    <citation type="submission" date="2024-05" db="EMBL/GenBank/DDBJ databases">
        <title>Determining zoonotic pasteurella genome.</title>
        <authorList>
            <person name="Maeda T."/>
            <person name="Takahashi T."/>
            <person name="Yoshida H."/>
        </authorList>
    </citation>
    <scope>NUCLEOTIDE SEQUENCE</scope>
    <source>
        <strain evidence="1">PA42</strain>
    </source>
</reference>
<proteinExistence type="predicted"/>
<comment type="caution">
    <text evidence="1">The sequence shown here is derived from an EMBL/GenBank/DDBJ whole genome shotgun (WGS) entry which is preliminary data.</text>
</comment>
<keyword evidence="2" id="KW-1185">Reference proteome</keyword>
<accession>A0ABQ4VH95</accession>
<dbReference type="Proteomes" id="UP001052140">
    <property type="component" value="Unassembled WGS sequence"/>
</dbReference>